<dbReference type="Proteomes" id="UP000319514">
    <property type="component" value="Unassembled WGS sequence"/>
</dbReference>
<reference evidence="2 3" key="1">
    <citation type="submission" date="2019-06" db="EMBL/GenBank/DDBJ databases">
        <title>Sequencing the genomes of 1000 actinobacteria strains.</title>
        <authorList>
            <person name="Klenk H.-P."/>
        </authorList>
    </citation>
    <scope>NUCLEOTIDE SEQUENCE [LARGE SCALE GENOMIC DNA]</scope>
    <source>
        <strain evidence="2 3">DSM 18082</strain>
    </source>
</reference>
<keyword evidence="1" id="KW-1133">Transmembrane helix</keyword>
<name>A0A542Z8Z4_9MICO</name>
<sequence length="196" mass="20881">MRRKTFDALLTTVGLIVAAMLLVAGGLLTWAHSFVQSEVHSQLSAQKIFFPPAGSDALKDPAIKPYLSQYAGQQMTDGAQAKAYADHFIAVHLQGMTGGQTYAQLSSKALANPTDTKLAGQVQTVFRGETLRGLLLNAYAFWQMGQIALVGAIVSFVAAGVLLVMSLLGFWHLRRASATEDLHLGEGRPVPAVATA</sequence>
<dbReference type="EMBL" id="VFOQ01000002">
    <property type="protein sequence ID" value="TQL56819.1"/>
    <property type="molecule type" value="Genomic_DNA"/>
</dbReference>
<keyword evidence="1" id="KW-0472">Membrane</keyword>
<gene>
    <name evidence="2" type="ORF">FB474_3580</name>
</gene>
<evidence type="ECO:0000256" key="1">
    <source>
        <dbReference type="SAM" id="Phobius"/>
    </source>
</evidence>
<keyword evidence="3" id="KW-1185">Reference proteome</keyword>
<evidence type="ECO:0000313" key="3">
    <source>
        <dbReference type="Proteomes" id="UP000319514"/>
    </source>
</evidence>
<comment type="caution">
    <text evidence="2">The sequence shown here is derived from an EMBL/GenBank/DDBJ whole genome shotgun (WGS) entry which is preliminary data.</text>
</comment>
<feature type="transmembrane region" description="Helical" evidence="1">
    <location>
        <begin position="147"/>
        <end position="171"/>
    </location>
</feature>
<proteinExistence type="predicted"/>
<organism evidence="2 3">
    <name type="scientific">Oryzihumus leptocrescens</name>
    <dbReference type="NCBI Taxonomy" id="297536"/>
    <lineage>
        <taxon>Bacteria</taxon>
        <taxon>Bacillati</taxon>
        <taxon>Actinomycetota</taxon>
        <taxon>Actinomycetes</taxon>
        <taxon>Micrococcales</taxon>
        <taxon>Intrasporangiaceae</taxon>
        <taxon>Oryzihumus</taxon>
    </lineage>
</organism>
<accession>A0A542Z8Z4</accession>
<keyword evidence="1" id="KW-0812">Transmembrane</keyword>
<protein>
    <submittedName>
        <fullName evidence="2">Uncharacterized protein</fullName>
    </submittedName>
</protein>
<dbReference type="RefSeq" id="WP_141790190.1">
    <property type="nucleotide sequence ID" value="NZ_BAAAKX010000008.1"/>
</dbReference>
<dbReference type="AlphaFoldDB" id="A0A542Z8Z4"/>
<dbReference type="OrthoDB" id="3378428at2"/>
<evidence type="ECO:0000313" key="2">
    <source>
        <dbReference type="EMBL" id="TQL56819.1"/>
    </source>
</evidence>